<evidence type="ECO:0000313" key="3">
    <source>
        <dbReference type="Proteomes" id="UP001187415"/>
    </source>
</evidence>
<feature type="compositionally biased region" description="Basic and acidic residues" evidence="1">
    <location>
        <begin position="51"/>
        <end position="64"/>
    </location>
</feature>
<gene>
    <name evidence="2" type="ORF">Q5P01_022921</name>
</gene>
<protein>
    <submittedName>
        <fullName evidence="2">Uncharacterized protein</fullName>
    </submittedName>
</protein>
<organism evidence="2 3">
    <name type="scientific">Channa striata</name>
    <name type="common">Snakehead murrel</name>
    <name type="synonym">Ophicephalus striatus</name>
    <dbReference type="NCBI Taxonomy" id="64152"/>
    <lineage>
        <taxon>Eukaryota</taxon>
        <taxon>Metazoa</taxon>
        <taxon>Chordata</taxon>
        <taxon>Craniata</taxon>
        <taxon>Vertebrata</taxon>
        <taxon>Euteleostomi</taxon>
        <taxon>Actinopterygii</taxon>
        <taxon>Neopterygii</taxon>
        <taxon>Teleostei</taxon>
        <taxon>Neoteleostei</taxon>
        <taxon>Acanthomorphata</taxon>
        <taxon>Anabantaria</taxon>
        <taxon>Anabantiformes</taxon>
        <taxon>Channoidei</taxon>
        <taxon>Channidae</taxon>
        <taxon>Channa</taxon>
    </lineage>
</organism>
<dbReference type="AlphaFoldDB" id="A0AA88LRY0"/>
<keyword evidence="3" id="KW-1185">Reference proteome</keyword>
<feature type="region of interest" description="Disordered" evidence="1">
    <location>
        <begin position="36"/>
        <end position="64"/>
    </location>
</feature>
<evidence type="ECO:0000256" key="1">
    <source>
        <dbReference type="SAM" id="MobiDB-lite"/>
    </source>
</evidence>
<sequence length="78" mass="8830">MMQHVERRHGDRYRLLGVLAWTCCFVDTLICSAHRRENAGPGGDEPTEAQRGCDFRKGPGRRDYGKTKCSLTSQVFSL</sequence>
<reference evidence="2" key="1">
    <citation type="submission" date="2023-07" db="EMBL/GenBank/DDBJ databases">
        <title>Chromosome-level Genome Assembly of Striped Snakehead (Channa striata).</title>
        <authorList>
            <person name="Liu H."/>
        </authorList>
    </citation>
    <scope>NUCLEOTIDE SEQUENCE</scope>
    <source>
        <strain evidence="2">Gz</strain>
        <tissue evidence="2">Muscle</tissue>
    </source>
</reference>
<comment type="caution">
    <text evidence="2">The sequence shown here is derived from an EMBL/GenBank/DDBJ whole genome shotgun (WGS) entry which is preliminary data.</text>
</comment>
<dbReference type="Proteomes" id="UP001187415">
    <property type="component" value="Unassembled WGS sequence"/>
</dbReference>
<dbReference type="EMBL" id="JAUPFM010000018">
    <property type="protein sequence ID" value="KAK2822856.1"/>
    <property type="molecule type" value="Genomic_DNA"/>
</dbReference>
<accession>A0AA88LRY0</accession>
<name>A0AA88LRY0_CHASR</name>
<proteinExistence type="predicted"/>
<evidence type="ECO:0000313" key="2">
    <source>
        <dbReference type="EMBL" id="KAK2822856.1"/>
    </source>
</evidence>